<dbReference type="PANTHER" id="PTHR31325">
    <property type="entry name" value="OS01G0798800 PROTEIN-RELATED"/>
    <property type="match status" value="1"/>
</dbReference>
<feature type="transmembrane region" description="Helical" evidence="2">
    <location>
        <begin position="170"/>
        <end position="190"/>
    </location>
</feature>
<feature type="compositionally biased region" description="Polar residues" evidence="1">
    <location>
        <begin position="8"/>
        <end position="27"/>
    </location>
</feature>
<dbReference type="EMBL" id="CM018040">
    <property type="protein sequence ID" value="KAA8535433.1"/>
    <property type="molecule type" value="Genomic_DNA"/>
</dbReference>
<feature type="region of interest" description="Disordered" evidence="1">
    <location>
        <begin position="1"/>
        <end position="27"/>
    </location>
</feature>
<organism evidence="4 5">
    <name type="scientific">Nyssa sinensis</name>
    <dbReference type="NCBI Taxonomy" id="561372"/>
    <lineage>
        <taxon>Eukaryota</taxon>
        <taxon>Viridiplantae</taxon>
        <taxon>Streptophyta</taxon>
        <taxon>Embryophyta</taxon>
        <taxon>Tracheophyta</taxon>
        <taxon>Spermatophyta</taxon>
        <taxon>Magnoliopsida</taxon>
        <taxon>eudicotyledons</taxon>
        <taxon>Gunneridae</taxon>
        <taxon>Pentapetalae</taxon>
        <taxon>asterids</taxon>
        <taxon>Cornales</taxon>
        <taxon>Nyssaceae</taxon>
        <taxon>Nyssa</taxon>
    </lineage>
</organism>
<evidence type="ECO:0000313" key="5">
    <source>
        <dbReference type="Proteomes" id="UP000325577"/>
    </source>
</evidence>
<dbReference type="OrthoDB" id="1689146at2759"/>
<evidence type="ECO:0000313" key="4">
    <source>
        <dbReference type="EMBL" id="KAA8535433.1"/>
    </source>
</evidence>
<feature type="transmembrane region" description="Helical" evidence="2">
    <location>
        <begin position="61"/>
        <end position="80"/>
    </location>
</feature>
<proteinExistence type="predicted"/>
<dbReference type="InterPro" id="IPR025315">
    <property type="entry name" value="DUF4220"/>
</dbReference>
<evidence type="ECO:0000259" key="3">
    <source>
        <dbReference type="Pfam" id="PF13968"/>
    </source>
</evidence>
<dbReference type="Pfam" id="PF13968">
    <property type="entry name" value="DUF4220"/>
    <property type="match status" value="1"/>
</dbReference>
<feature type="domain" description="DUF4220" evidence="3">
    <location>
        <begin position="97"/>
        <end position="412"/>
    </location>
</feature>
<reference evidence="4 5" key="1">
    <citation type="submission" date="2019-09" db="EMBL/GenBank/DDBJ databases">
        <title>A chromosome-level genome assembly of the Chinese tupelo Nyssa sinensis.</title>
        <authorList>
            <person name="Yang X."/>
            <person name="Kang M."/>
            <person name="Yang Y."/>
            <person name="Xiong H."/>
            <person name="Wang M."/>
            <person name="Zhang Z."/>
            <person name="Wang Z."/>
            <person name="Wu H."/>
            <person name="Ma T."/>
            <person name="Liu J."/>
            <person name="Xi Z."/>
        </authorList>
    </citation>
    <scope>NUCLEOTIDE SEQUENCE [LARGE SCALE GENOMIC DNA]</scope>
    <source>
        <strain evidence="4">J267</strain>
        <tissue evidence="4">Leaf</tissue>
    </source>
</reference>
<evidence type="ECO:0000256" key="1">
    <source>
        <dbReference type="SAM" id="MobiDB-lite"/>
    </source>
</evidence>
<sequence>MCKPLQESRISNPNPQTSESRISNPNTETSRVVVIDPELKRRMTQISSKSYIEILWDALEIRVMVLFSLTFQIIFIAIGSRRKYSRGVWIQVIVGFAYIISDSMATLTLAKLSAAASQIEDLDVTRTDHRRIVQRALWAPLLLTHLGGPDTITDFCTVDSNLWVRHLRGLVVQLSLAIYIFIKCWSATWLSKTIPLFISGVIKYGERTWVLWHARNEEPPKVSLISKKDYNVILDLIKDNADATLIMQSYISFRNYKHYFADYEGSGEQYNFAFLESELLNDGERFSKFLELELSFMYDVLYTKAAIIYTWCGCAFRCISFSCMVVVLVQFSILDKDENSPDVIITYILLAGAIVLEVCSVILMIYSDWGILLMIKHCQNHLAALMLRHFARQSVHKWKKWSNSVAQFNLLRFCIHDEDKKLMVMLSKILKFFRLDQTFKMWRFQTHDKVQSKFRNAMVEELKEIVEQFGRGLRRDKCQVCNTVIPNYQTEEELHGPKRHQFITNSGVWALERYECDDEGIRRSIDQKYFDESIIIWHIATDICYYTDLVDHSDRKEASKLVSDYMMYLLVSHPDALSIIIAADFRFNQLHKDISSIMKIFSLRPKNEVMELCNRLVCETDPPPDHPPALNDAVKLAKILKSGYPDKLWKIVFGVWMDKLCHVAKNCHVNHHAELPRNGGELLNHVRAFLSLVNLEGKGHEQEYQTNQGENP</sequence>
<protein>
    <recommendedName>
        <fullName evidence="3">DUF4220 domain-containing protein</fullName>
    </recommendedName>
</protein>
<feature type="transmembrane region" description="Helical" evidence="2">
    <location>
        <begin position="344"/>
        <end position="366"/>
    </location>
</feature>
<feature type="transmembrane region" description="Helical" evidence="2">
    <location>
        <begin position="306"/>
        <end position="332"/>
    </location>
</feature>
<keyword evidence="2" id="KW-0472">Membrane</keyword>
<accession>A0A5J5AWY3</accession>
<keyword evidence="2" id="KW-1133">Transmembrane helix</keyword>
<feature type="transmembrane region" description="Helical" evidence="2">
    <location>
        <begin position="87"/>
        <end position="110"/>
    </location>
</feature>
<evidence type="ECO:0000256" key="2">
    <source>
        <dbReference type="SAM" id="Phobius"/>
    </source>
</evidence>
<keyword evidence="2" id="KW-0812">Transmembrane</keyword>
<dbReference type="AlphaFoldDB" id="A0A5J5AWY3"/>
<keyword evidence="5" id="KW-1185">Reference proteome</keyword>
<dbReference type="Pfam" id="PF04578">
    <property type="entry name" value="DUF594"/>
    <property type="match status" value="1"/>
</dbReference>
<dbReference type="InterPro" id="IPR007658">
    <property type="entry name" value="DUF594"/>
</dbReference>
<name>A0A5J5AWY3_9ASTE</name>
<gene>
    <name evidence="4" type="ORF">F0562_030426</name>
</gene>
<dbReference type="Proteomes" id="UP000325577">
    <property type="component" value="Linkage Group LG17"/>
</dbReference>